<comment type="caution">
    <text evidence="2">The sequence shown here is derived from an EMBL/GenBank/DDBJ whole genome shotgun (WGS) entry which is preliminary data.</text>
</comment>
<keyword evidence="1" id="KW-0472">Membrane</keyword>
<sequence length="508" mass="50527">MTALALRLSYRGALVVAVAAGGMSALVAATYRTTIGALDGSSLRALAENPAIRVLFGPPLALDDPGGFTVWRTGTAVAVLVSAWAMLTATRLTRGEEDAGRAEQLLAGRLTPTGLAVRALAAVSAGVVVAGVAVSAGLVAGGAGAAGAVVHGAGVAGTGLVFAGVGVLAGQVMPSRGGASGFAAAVLGVALLARMLGERTEPLGWVTPFGLAGRSVPFAGNRMGPLLVLAALAVGFACVALLAARGRDLGQGRVRHRVRRRPRFALLGSVGGFAVRRAIGPTLGWTVGVAGFLLFVGSLVGEIVRFLDENRRLADLAAGAGFTALGTPEGFAAAMFGVVSIPAGVFAASRIAALTADEAARRTTPLLALPVSRARHLGTEVAVTAAALLVLLAVAGVAYAAGSGLRLGAALAGTLTTAPVALLSLGAAALAHGWLPRAVLAVGALPAAGGFLLHAAVPPLAPLTPYAHLAPVPAAPPNWPAALTMVAIAAALTHLGIQAYRRRDLRTR</sequence>
<feature type="transmembrane region" description="Helical" evidence="1">
    <location>
        <begin position="381"/>
        <end position="401"/>
    </location>
</feature>
<gene>
    <name evidence="2" type="ORF">JT362_15015</name>
</gene>
<dbReference type="EMBL" id="JAFFZE010000012">
    <property type="protein sequence ID" value="MCT2584435.1"/>
    <property type="molecule type" value="Genomic_DNA"/>
</dbReference>
<feature type="transmembrane region" description="Helical" evidence="1">
    <location>
        <begin position="68"/>
        <end position="87"/>
    </location>
</feature>
<keyword evidence="1" id="KW-0812">Transmembrane</keyword>
<proteinExistence type="predicted"/>
<feature type="transmembrane region" description="Helical" evidence="1">
    <location>
        <begin position="481"/>
        <end position="500"/>
    </location>
</feature>
<feature type="transmembrane region" description="Helical" evidence="1">
    <location>
        <begin position="12"/>
        <end position="31"/>
    </location>
</feature>
<feature type="transmembrane region" description="Helical" evidence="1">
    <location>
        <begin position="177"/>
        <end position="196"/>
    </location>
</feature>
<name>A0ABT2J994_9PSEU</name>
<dbReference type="Proteomes" id="UP001156441">
    <property type="component" value="Unassembled WGS sequence"/>
</dbReference>
<protein>
    <submittedName>
        <fullName evidence="2">Polyketide antibiotic transporter</fullName>
    </submittedName>
</protein>
<accession>A0ABT2J994</accession>
<keyword evidence="1" id="KW-1133">Transmembrane helix</keyword>
<feature type="transmembrane region" description="Helical" evidence="1">
    <location>
        <begin position="285"/>
        <end position="304"/>
    </location>
</feature>
<feature type="transmembrane region" description="Helical" evidence="1">
    <location>
        <begin position="223"/>
        <end position="244"/>
    </location>
</feature>
<reference evidence="2 3" key="1">
    <citation type="submission" date="2021-02" db="EMBL/GenBank/DDBJ databases">
        <title>Actinophytocola xerophila sp. nov., isolated from soil of cotton cropping field.</title>
        <authorList>
            <person name="Huang R."/>
            <person name="Chen X."/>
            <person name="Ge X."/>
            <person name="Liu W."/>
        </authorList>
    </citation>
    <scope>NUCLEOTIDE SEQUENCE [LARGE SCALE GENOMIC DNA]</scope>
    <source>
        <strain evidence="2 3">S1-96</strain>
    </source>
</reference>
<feature type="transmembrane region" description="Helical" evidence="1">
    <location>
        <begin position="119"/>
        <end position="143"/>
    </location>
</feature>
<feature type="transmembrane region" description="Helical" evidence="1">
    <location>
        <begin position="149"/>
        <end position="170"/>
    </location>
</feature>
<organism evidence="2 3">
    <name type="scientific">Actinophytocola gossypii</name>
    <dbReference type="NCBI Taxonomy" id="2812003"/>
    <lineage>
        <taxon>Bacteria</taxon>
        <taxon>Bacillati</taxon>
        <taxon>Actinomycetota</taxon>
        <taxon>Actinomycetes</taxon>
        <taxon>Pseudonocardiales</taxon>
        <taxon>Pseudonocardiaceae</taxon>
    </lineage>
</organism>
<dbReference type="RefSeq" id="WP_260191836.1">
    <property type="nucleotide sequence ID" value="NZ_JAFFZE010000012.1"/>
</dbReference>
<evidence type="ECO:0000256" key="1">
    <source>
        <dbReference type="SAM" id="Phobius"/>
    </source>
</evidence>
<evidence type="ECO:0000313" key="2">
    <source>
        <dbReference type="EMBL" id="MCT2584435.1"/>
    </source>
</evidence>
<evidence type="ECO:0000313" key="3">
    <source>
        <dbReference type="Proteomes" id="UP001156441"/>
    </source>
</evidence>
<keyword evidence="3" id="KW-1185">Reference proteome</keyword>
<feature type="transmembrane region" description="Helical" evidence="1">
    <location>
        <begin position="407"/>
        <end position="431"/>
    </location>
</feature>
<feature type="transmembrane region" description="Helical" evidence="1">
    <location>
        <begin position="438"/>
        <end position="461"/>
    </location>
</feature>